<dbReference type="CDD" id="cd17369">
    <property type="entry name" value="MFS_ShiA_like"/>
    <property type="match status" value="1"/>
</dbReference>
<keyword evidence="2" id="KW-0813">Transport</keyword>
<organism evidence="9">
    <name type="scientific">Methylobacterium bullatum</name>
    <dbReference type="NCBI Taxonomy" id="570505"/>
    <lineage>
        <taxon>Bacteria</taxon>
        <taxon>Pseudomonadati</taxon>
        <taxon>Pseudomonadota</taxon>
        <taxon>Alphaproteobacteria</taxon>
        <taxon>Hyphomicrobiales</taxon>
        <taxon>Methylobacteriaceae</taxon>
        <taxon>Methylobacterium</taxon>
    </lineage>
</organism>
<feature type="transmembrane region" description="Helical" evidence="7">
    <location>
        <begin position="340"/>
        <end position="359"/>
    </location>
</feature>
<dbReference type="Pfam" id="PF07690">
    <property type="entry name" value="MFS_1"/>
    <property type="match status" value="1"/>
</dbReference>
<dbReference type="RefSeq" id="WP_339159448.1">
    <property type="nucleotide sequence ID" value="NZ_LR743510.1"/>
</dbReference>
<evidence type="ECO:0000256" key="7">
    <source>
        <dbReference type="SAM" id="Phobius"/>
    </source>
</evidence>
<feature type="transmembrane region" description="Helical" evidence="7">
    <location>
        <begin position="120"/>
        <end position="140"/>
    </location>
</feature>
<dbReference type="AlphaFoldDB" id="A0A679K0G0"/>
<geneLocation type="plasmid" evidence="9">
    <name>1</name>
</geneLocation>
<evidence type="ECO:0000256" key="4">
    <source>
        <dbReference type="ARBA" id="ARBA00022692"/>
    </source>
</evidence>
<evidence type="ECO:0000256" key="1">
    <source>
        <dbReference type="ARBA" id="ARBA00004651"/>
    </source>
</evidence>
<feature type="transmembrane region" description="Helical" evidence="7">
    <location>
        <begin position="410"/>
        <end position="429"/>
    </location>
</feature>
<keyword evidence="5 7" id="KW-1133">Transmembrane helix</keyword>
<proteinExistence type="predicted"/>
<accession>A0A679K0G0</accession>
<dbReference type="InterPro" id="IPR020846">
    <property type="entry name" value="MFS_dom"/>
</dbReference>
<feature type="transmembrane region" description="Helical" evidence="7">
    <location>
        <begin position="60"/>
        <end position="84"/>
    </location>
</feature>
<feature type="domain" description="Major facilitator superfamily (MFS) profile" evidence="8">
    <location>
        <begin position="23"/>
        <end position="433"/>
    </location>
</feature>
<dbReference type="PANTHER" id="PTHR43045">
    <property type="entry name" value="SHIKIMATE TRANSPORTER"/>
    <property type="match status" value="1"/>
</dbReference>
<keyword evidence="3" id="KW-1003">Cell membrane</keyword>
<evidence type="ECO:0000256" key="6">
    <source>
        <dbReference type="ARBA" id="ARBA00023136"/>
    </source>
</evidence>
<dbReference type="PANTHER" id="PTHR43045:SF1">
    <property type="entry name" value="SHIKIMATE TRANSPORTER"/>
    <property type="match status" value="1"/>
</dbReference>
<keyword evidence="6 7" id="KW-0472">Membrane</keyword>
<feature type="transmembrane region" description="Helical" evidence="7">
    <location>
        <begin position="249"/>
        <end position="273"/>
    </location>
</feature>
<evidence type="ECO:0000313" key="9">
    <source>
        <dbReference type="EMBL" id="CAA2137771.1"/>
    </source>
</evidence>
<feature type="transmembrane region" description="Helical" evidence="7">
    <location>
        <begin position="195"/>
        <end position="214"/>
    </location>
</feature>
<feature type="transmembrane region" description="Helical" evidence="7">
    <location>
        <begin position="380"/>
        <end position="404"/>
    </location>
</feature>
<dbReference type="EMBL" id="LR743510">
    <property type="protein sequence ID" value="CAA2137771.1"/>
    <property type="molecule type" value="Genomic_DNA"/>
</dbReference>
<comment type="subcellular location">
    <subcellularLocation>
        <location evidence="1">Cell membrane</location>
        <topology evidence="1">Multi-pass membrane protein</topology>
    </subcellularLocation>
</comment>
<feature type="transmembrane region" description="Helical" evidence="7">
    <location>
        <begin position="285"/>
        <end position="307"/>
    </location>
</feature>
<gene>
    <name evidence="9" type="primary">yhjE_1</name>
    <name evidence="9" type="ORF">MBLL_00819</name>
</gene>
<sequence>MSASTTTLPAIPDGGGSTSKKWVAAATVIGTTIEWYDFFIFGTASALVFNKLFFPSFDPFTGTLASFGTFAVGLFARPFGGLIFGHFGDRIGRKSMLLLSLFLMGVPTILIGLLPTYDTLGIWAAILLILLRILQGVAVGGEWGGAVLMAVEHAGDRERSLFGSLPQIGTPAGLICATLAFSYASSLSEDDFLTWGWRVPFLISIVLIALGVFVRAKVSESPAFLAAKAEGHTVEMPGVEIFAKHKRSLFLAVGAKLAEVTLFYLVTVFILQYATTKLGIPRSEVLNSILMAAGLGLFTIPLFGYLGDRFGLRLVYGIGAILLALAAVPLFWILDTGDTSLIRFGIIVCLGGIYPMMYGPQPALYSSQFPASIRYSGISLCVQGAAAIGGGLAPIIATSLLSATEGTTAVGLYLGALGLLAATCCGLLRSPATDEISSR</sequence>
<dbReference type="SUPFAM" id="SSF103473">
    <property type="entry name" value="MFS general substrate transporter"/>
    <property type="match status" value="1"/>
</dbReference>
<evidence type="ECO:0000256" key="2">
    <source>
        <dbReference type="ARBA" id="ARBA00022448"/>
    </source>
</evidence>
<feature type="transmembrane region" description="Helical" evidence="7">
    <location>
        <begin position="35"/>
        <end position="54"/>
    </location>
</feature>
<dbReference type="GO" id="GO:0022857">
    <property type="term" value="F:transmembrane transporter activity"/>
    <property type="evidence" value="ECO:0007669"/>
    <property type="project" value="InterPro"/>
</dbReference>
<keyword evidence="9" id="KW-0614">Plasmid</keyword>
<protein>
    <submittedName>
        <fullName evidence="9">Inner membrane metabolite transport protein YhjE</fullName>
    </submittedName>
</protein>
<dbReference type="GO" id="GO:0005886">
    <property type="term" value="C:plasma membrane"/>
    <property type="evidence" value="ECO:0007669"/>
    <property type="project" value="UniProtKB-SubCell"/>
</dbReference>
<feature type="transmembrane region" description="Helical" evidence="7">
    <location>
        <begin position="96"/>
        <end position="114"/>
    </location>
</feature>
<dbReference type="InterPro" id="IPR036259">
    <property type="entry name" value="MFS_trans_sf"/>
</dbReference>
<evidence type="ECO:0000256" key="3">
    <source>
        <dbReference type="ARBA" id="ARBA00022475"/>
    </source>
</evidence>
<dbReference type="Gene3D" id="1.20.1250.20">
    <property type="entry name" value="MFS general substrate transporter like domains"/>
    <property type="match status" value="2"/>
</dbReference>
<evidence type="ECO:0000256" key="5">
    <source>
        <dbReference type="ARBA" id="ARBA00022989"/>
    </source>
</evidence>
<evidence type="ECO:0000259" key="8">
    <source>
        <dbReference type="PROSITE" id="PS50850"/>
    </source>
</evidence>
<reference evidence="9" key="1">
    <citation type="submission" date="2019-12" db="EMBL/GenBank/DDBJ databases">
        <authorList>
            <person name="Cremers G."/>
        </authorList>
    </citation>
    <scope>NUCLEOTIDE SEQUENCE</scope>
    <source>
        <strain evidence="9">Mbul2</strain>
        <plasmid evidence="9">1</plasmid>
    </source>
</reference>
<feature type="transmembrane region" description="Helical" evidence="7">
    <location>
        <begin position="314"/>
        <end position="334"/>
    </location>
</feature>
<name>A0A679K0G0_9HYPH</name>
<keyword evidence="4 7" id="KW-0812">Transmembrane</keyword>
<dbReference type="PROSITE" id="PS50850">
    <property type="entry name" value="MFS"/>
    <property type="match status" value="1"/>
</dbReference>
<dbReference type="InterPro" id="IPR011701">
    <property type="entry name" value="MFS"/>
</dbReference>
<feature type="transmembrane region" description="Helical" evidence="7">
    <location>
        <begin position="161"/>
        <end position="183"/>
    </location>
</feature>